<reference evidence="5 6" key="1">
    <citation type="submission" date="2015-04" db="EMBL/GenBank/DDBJ databases">
        <authorList>
            <person name="Syromyatnikov M.Y."/>
            <person name="Popov V.N."/>
        </authorList>
    </citation>
    <scope>NUCLEOTIDE SEQUENCE [LARGE SCALE GENOMIC DNA]</scope>
    <source>
        <strain evidence="5">WF-38-12</strain>
    </source>
</reference>
<sequence>MTTTSTKDSMAYQRIPEEGNDDLSSPQFKSTKYEAALKILPWILFAITTTAYLLSWYQHWRHPSSPCFDETLLNAPIVWQESLALIQNLPETYLSNIDGDAYDIYSMHNPDVEGAWEAVRYEHITAISAEEMAHLPGRRKTAELYGQEEGYAVLLEVFHQIHCLDSIRKGYFGNATHGPIRGFEDPRDHADHCFSYLLQMILCHADVGVMTTRWIESHQDFAANFNVTRQCRNFDVIRQWSEGRKAKYDTPGQIAVQKEGHM</sequence>
<dbReference type="AlphaFoldDB" id="A0A0U1M558"/>
<evidence type="ECO:0000256" key="4">
    <source>
        <dbReference type="SAM" id="Phobius"/>
    </source>
</evidence>
<dbReference type="GO" id="GO:0043386">
    <property type="term" value="P:mycotoxin biosynthetic process"/>
    <property type="evidence" value="ECO:0007669"/>
    <property type="project" value="InterPro"/>
</dbReference>
<dbReference type="OrthoDB" id="3687641at2759"/>
<comment type="pathway">
    <text evidence="1">Mycotoxin biosynthesis.</text>
</comment>
<evidence type="ECO:0000256" key="2">
    <source>
        <dbReference type="ARBA" id="ARBA00035112"/>
    </source>
</evidence>
<evidence type="ECO:0000256" key="1">
    <source>
        <dbReference type="ARBA" id="ARBA00004685"/>
    </source>
</evidence>
<protein>
    <recommendedName>
        <fullName evidence="7">Cyclochlorotine biosynthesis protein O</fullName>
    </recommendedName>
</protein>
<dbReference type="Proteomes" id="UP000054383">
    <property type="component" value="Unassembled WGS sequence"/>
</dbReference>
<keyword evidence="4" id="KW-1133">Transmembrane helix</keyword>
<evidence type="ECO:0000256" key="3">
    <source>
        <dbReference type="SAM" id="MobiDB-lite"/>
    </source>
</evidence>
<evidence type="ECO:0008006" key="7">
    <source>
        <dbReference type="Google" id="ProtNLM"/>
    </source>
</evidence>
<dbReference type="OMA" id="WHRIIND"/>
<keyword evidence="4" id="KW-0812">Transmembrane</keyword>
<dbReference type="InterPro" id="IPR021765">
    <property type="entry name" value="UstYa-like"/>
</dbReference>
<dbReference type="PANTHER" id="PTHR33365">
    <property type="entry name" value="YALI0B05434P"/>
    <property type="match status" value="1"/>
</dbReference>
<name>A0A0U1M558_TALIS</name>
<feature type="region of interest" description="Disordered" evidence="3">
    <location>
        <begin position="1"/>
        <end position="26"/>
    </location>
</feature>
<dbReference type="STRING" id="28573.A0A0U1M558"/>
<evidence type="ECO:0000313" key="6">
    <source>
        <dbReference type="Proteomes" id="UP000054383"/>
    </source>
</evidence>
<evidence type="ECO:0000313" key="5">
    <source>
        <dbReference type="EMBL" id="CRG90522.1"/>
    </source>
</evidence>
<comment type="similarity">
    <text evidence="2">Belongs to the ustYa family.</text>
</comment>
<gene>
    <name evidence="5" type="ORF">PISL3812_07566</name>
</gene>
<feature type="transmembrane region" description="Helical" evidence="4">
    <location>
        <begin position="39"/>
        <end position="57"/>
    </location>
</feature>
<dbReference type="EMBL" id="CVMT01000008">
    <property type="protein sequence ID" value="CRG90522.1"/>
    <property type="molecule type" value="Genomic_DNA"/>
</dbReference>
<keyword evidence="6" id="KW-1185">Reference proteome</keyword>
<organism evidence="5 6">
    <name type="scientific">Talaromyces islandicus</name>
    <name type="common">Penicillium islandicum</name>
    <dbReference type="NCBI Taxonomy" id="28573"/>
    <lineage>
        <taxon>Eukaryota</taxon>
        <taxon>Fungi</taxon>
        <taxon>Dikarya</taxon>
        <taxon>Ascomycota</taxon>
        <taxon>Pezizomycotina</taxon>
        <taxon>Eurotiomycetes</taxon>
        <taxon>Eurotiomycetidae</taxon>
        <taxon>Eurotiales</taxon>
        <taxon>Trichocomaceae</taxon>
        <taxon>Talaromyces</taxon>
        <taxon>Talaromyces sect. Islandici</taxon>
    </lineage>
</organism>
<accession>A0A0U1M558</accession>
<keyword evidence="4" id="KW-0472">Membrane</keyword>
<dbReference type="Pfam" id="PF11807">
    <property type="entry name" value="UstYa"/>
    <property type="match status" value="1"/>
</dbReference>
<dbReference type="PANTHER" id="PTHR33365:SF4">
    <property type="entry name" value="CYCLOCHLOROTINE BIOSYNTHESIS PROTEIN O"/>
    <property type="match status" value="1"/>
</dbReference>
<proteinExistence type="inferred from homology"/>